<evidence type="ECO:0000313" key="4">
    <source>
        <dbReference type="EMBL" id="MBK5926888.1"/>
    </source>
</evidence>
<evidence type="ECO:0000259" key="3">
    <source>
        <dbReference type="SMART" id="SM00382"/>
    </source>
</evidence>
<dbReference type="GO" id="GO:0003678">
    <property type="term" value="F:DNA helicase activity"/>
    <property type="evidence" value="ECO:0007669"/>
    <property type="project" value="UniProtKB-ARBA"/>
</dbReference>
<proteinExistence type="predicted"/>
<dbReference type="InterPro" id="IPR050534">
    <property type="entry name" value="Coronavir_polyprotein_1ab"/>
</dbReference>
<organism evidence="4 5">
    <name type="scientific">Rhodobaculum claviforme</name>
    <dbReference type="NCBI Taxonomy" id="1549854"/>
    <lineage>
        <taxon>Bacteria</taxon>
        <taxon>Pseudomonadati</taxon>
        <taxon>Pseudomonadota</taxon>
        <taxon>Alphaproteobacteria</taxon>
        <taxon>Rhodobacterales</taxon>
        <taxon>Paracoccaceae</taxon>
        <taxon>Rhodobaculum</taxon>
    </lineage>
</organism>
<name>A0A934TJR1_9RHOB</name>
<dbReference type="InterPro" id="IPR003593">
    <property type="entry name" value="AAA+_ATPase"/>
</dbReference>
<comment type="caution">
    <text evidence="4">The sequence shown here is derived from an EMBL/GenBank/DDBJ whole genome shotgun (WGS) entry which is preliminary data.</text>
</comment>
<dbReference type="Pfam" id="PF13604">
    <property type="entry name" value="AAA_30"/>
    <property type="match status" value="1"/>
</dbReference>
<dbReference type="GO" id="GO:0005524">
    <property type="term" value="F:ATP binding"/>
    <property type="evidence" value="ECO:0007669"/>
    <property type="project" value="UniProtKB-KW"/>
</dbReference>
<dbReference type="Gene3D" id="3.40.50.300">
    <property type="entry name" value="P-loop containing nucleotide triphosphate hydrolases"/>
    <property type="match status" value="2"/>
</dbReference>
<evidence type="ECO:0000256" key="1">
    <source>
        <dbReference type="ARBA" id="ARBA00022741"/>
    </source>
</evidence>
<keyword evidence="5" id="KW-1185">Reference proteome</keyword>
<gene>
    <name evidence="4" type="ORF">CCR87_05935</name>
</gene>
<reference evidence="4" key="2">
    <citation type="journal article" date="2020" name="Microorganisms">
        <title>Osmotic Adaptation and Compatible Solute Biosynthesis of Phototrophic Bacteria as Revealed from Genome Analyses.</title>
        <authorList>
            <person name="Imhoff J.F."/>
            <person name="Rahn T."/>
            <person name="Kunzel S."/>
            <person name="Keller A."/>
            <person name="Neulinger S.C."/>
        </authorList>
    </citation>
    <scope>NUCLEOTIDE SEQUENCE</scope>
    <source>
        <strain evidence="4">LMG 28126</strain>
    </source>
</reference>
<dbReference type="SUPFAM" id="SSF52540">
    <property type="entry name" value="P-loop containing nucleoside triphosphate hydrolases"/>
    <property type="match status" value="1"/>
</dbReference>
<dbReference type="AlphaFoldDB" id="A0A934TJR1"/>
<evidence type="ECO:0000256" key="2">
    <source>
        <dbReference type="ARBA" id="ARBA00022840"/>
    </source>
</evidence>
<evidence type="ECO:0000313" key="5">
    <source>
        <dbReference type="Proteomes" id="UP000706333"/>
    </source>
</evidence>
<dbReference type="PANTHER" id="PTHR43788:SF6">
    <property type="entry name" value="DNA HELICASE B"/>
    <property type="match status" value="1"/>
</dbReference>
<dbReference type="Pfam" id="PF13538">
    <property type="entry name" value="UvrD_C_2"/>
    <property type="match status" value="1"/>
</dbReference>
<dbReference type="CDD" id="cd18809">
    <property type="entry name" value="SF1_C_RecD"/>
    <property type="match status" value="1"/>
</dbReference>
<accession>A0A934TJR1</accession>
<dbReference type="RefSeq" id="WP_201156656.1">
    <property type="nucleotide sequence ID" value="NZ_NHSD01000182.1"/>
</dbReference>
<dbReference type="PANTHER" id="PTHR43788">
    <property type="entry name" value="DNA2/NAM7 HELICASE FAMILY MEMBER"/>
    <property type="match status" value="1"/>
</dbReference>
<keyword evidence="2" id="KW-0067">ATP-binding</keyword>
<dbReference type="InterPro" id="IPR027417">
    <property type="entry name" value="P-loop_NTPase"/>
</dbReference>
<keyword evidence="1" id="KW-0547">Nucleotide-binding</keyword>
<sequence length="523" mass="56384">MAEAPSPRDAGPVTADAPDIVFSDDQAAAFDRLAGMLAQGGVDLATGALMPPGSEAAPPLAVLGRAGSGKTMLLAALTRALTEAGVETVSADWEGRRRRDRRTLAVLAPTNKAASVLRGRGVPATTIHRILYTPVYDPQYERIAEWLAGGGARPATDALPDGMTDAQLDRAQAFYATMPSIPGALAAAGLRGSDFIKGWKRRSDPLDIGFVDESSMLDARALEDLREIFPRLVLFGDPAQLAPVGQSGEMVFDRLPEAQRLTLARIHRQAEDNPILDLAHALADPQVDFEGFEDRVRTAAARDDRVVMAERVEAGLMARSPVLVWRNATRIRLIQAFRTAHDAPPDSLLPGEPLICDGLELPLKHRKRRIELEAKGLIKGAQVIYLGPGKRPGFSRLHVLGAEDPQLGVASIVKIEHPDDGGEPFIPYAASMGAVFLHGAAVTIHKAQGSQWPEVQVFAPDIRAAAYSGRMEAGVPLWKRLAYVAITRAQHRLHWVMRYRLGRPDGPLSVDDLRPGGLALTQG</sequence>
<protein>
    <submittedName>
        <fullName evidence="4">ATPase</fullName>
    </submittedName>
</protein>
<dbReference type="SMART" id="SM00382">
    <property type="entry name" value="AAA"/>
    <property type="match status" value="1"/>
</dbReference>
<feature type="domain" description="AAA+ ATPase" evidence="3">
    <location>
        <begin position="56"/>
        <end position="313"/>
    </location>
</feature>
<dbReference type="EMBL" id="NHSD01000182">
    <property type="protein sequence ID" value="MBK5926888.1"/>
    <property type="molecule type" value="Genomic_DNA"/>
</dbReference>
<reference evidence="4" key="1">
    <citation type="submission" date="2017-05" db="EMBL/GenBank/DDBJ databases">
        <authorList>
            <person name="Imhoff J.F."/>
            <person name="Rahn T."/>
            <person name="Kuenzel S."/>
            <person name="Neulinger S.C."/>
        </authorList>
    </citation>
    <scope>NUCLEOTIDE SEQUENCE</scope>
    <source>
        <strain evidence="4">LMG 28126</strain>
    </source>
</reference>
<dbReference type="InterPro" id="IPR027785">
    <property type="entry name" value="UvrD-like_helicase_C"/>
</dbReference>
<dbReference type="Proteomes" id="UP000706333">
    <property type="component" value="Unassembled WGS sequence"/>
</dbReference>